<evidence type="ECO:0000313" key="5">
    <source>
        <dbReference type="EMBL" id="MFB9713669.1"/>
    </source>
</evidence>
<dbReference type="InterPro" id="IPR000014">
    <property type="entry name" value="PAS"/>
</dbReference>
<evidence type="ECO:0000313" key="6">
    <source>
        <dbReference type="Proteomes" id="UP001589536"/>
    </source>
</evidence>
<dbReference type="PANTHER" id="PTHR33121:SF76">
    <property type="entry name" value="SIGNALING PROTEIN"/>
    <property type="match status" value="1"/>
</dbReference>
<name>A0ABV5UMB9_9MICC</name>
<evidence type="ECO:0000256" key="1">
    <source>
        <dbReference type="SAM" id="MobiDB-lite"/>
    </source>
</evidence>
<dbReference type="SMART" id="SM00052">
    <property type="entry name" value="EAL"/>
    <property type="match status" value="1"/>
</dbReference>
<dbReference type="PROSITE" id="PS50883">
    <property type="entry name" value="EAL"/>
    <property type="match status" value="1"/>
</dbReference>
<gene>
    <name evidence="5" type="ORF">ACFFPI_05810</name>
</gene>
<feature type="compositionally biased region" description="Polar residues" evidence="1">
    <location>
        <begin position="454"/>
        <end position="470"/>
    </location>
</feature>
<reference evidence="5 6" key="1">
    <citation type="submission" date="2024-09" db="EMBL/GenBank/DDBJ databases">
        <authorList>
            <person name="Sun Q."/>
            <person name="Mori K."/>
        </authorList>
    </citation>
    <scope>NUCLEOTIDE SEQUENCE [LARGE SCALE GENOMIC DNA]</scope>
    <source>
        <strain evidence="5 6">JCM 13519</strain>
    </source>
</reference>
<dbReference type="InterPro" id="IPR013655">
    <property type="entry name" value="PAS_fold_3"/>
</dbReference>
<feature type="transmembrane region" description="Helical" evidence="2">
    <location>
        <begin position="12"/>
        <end position="35"/>
    </location>
</feature>
<evidence type="ECO:0000259" key="4">
    <source>
        <dbReference type="PROSITE" id="PS50883"/>
    </source>
</evidence>
<keyword evidence="2" id="KW-0472">Membrane</keyword>
<dbReference type="CDD" id="cd00130">
    <property type="entry name" value="PAS"/>
    <property type="match status" value="1"/>
</dbReference>
<dbReference type="NCBIfam" id="TIGR00229">
    <property type="entry name" value="sensory_box"/>
    <property type="match status" value="1"/>
</dbReference>
<dbReference type="InterPro" id="IPR035919">
    <property type="entry name" value="EAL_sf"/>
</dbReference>
<comment type="caution">
    <text evidence="5">The sequence shown here is derived from an EMBL/GenBank/DDBJ whole genome shotgun (WGS) entry which is preliminary data.</text>
</comment>
<dbReference type="EMBL" id="JBHMBH010000012">
    <property type="protein sequence ID" value="MFB9713669.1"/>
    <property type="molecule type" value="Genomic_DNA"/>
</dbReference>
<feature type="transmembrane region" description="Helical" evidence="2">
    <location>
        <begin position="55"/>
        <end position="75"/>
    </location>
</feature>
<accession>A0ABV5UMB9</accession>
<dbReference type="RefSeq" id="WP_376953807.1">
    <property type="nucleotide sequence ID" value="NZ_JBHMBH010000012.1"/>
</dbReference>
<dbReference type="Gene3D" id="3.30.450.20">
    <property type="entry name" value="PAS domain"/>
    <property type="match status" value="1"/>
</dbReference>
<dbReference type="CDD" id="cd01948">
    <property type="entry name" value="EAL"/>
    <property type="match status" value="1"/>
</dbReference>
<feature type="domain" description="EAL" evidence="4">
    <location>
        <begin position="210"/>
        <end position="454"/>
    </location>
</feature>
<dbReference type="SUPFAM" id="SSF55785">
    <property type="entry name" value="PYP-like sensor domain (PAS domain)"/>
    <property type="match status" value="1"/>
</dbReference>
<organism evidence="5 6">
    <name type="scientific">Arthrobacter methylotrophus</name>
    <dbReference type="NCBI Taxonomy" id="121291"/>
    <lineage>
        <taxon>Bacteria</taxon>
        <taxon>Bacillati</taxon>
        <taxon>Actinomycetota</taxon>
        <taxon>Actinomycetes</taxon>
        <taxon>Micrococcales</taxon>
        <taxon>Micrococcaceae</taxon>
        <taxon>Arthrobacter</taxon>
    </lineage>
</organism>
<feature type="region of interest" description="Disordered" evidence="1">
    <location>
        <begin position="447"/>
        <end position="470"/>
    </location>
</feature>
<dbReference type="InterPro" id="IPR035965">
    <property type="entry name" value="PAS-like_dom_sf"/>
</dbReference>
<dbReference type="PANTHER" id="PTHR33121">
    <property type="entry name" value="CYCLIC DI-GMP PHOSPHODIESTERASE PDEF"/>
    <property type="match status" value="1"/>
</dbReference>
<proteinExistence type="predicted"/>
<dbReference type="InterPro" id="IPR001633">
    <property type="entry name" value="EAL_dom"/>
</dbReference>
<dbReference type="InterPro" id="IPR050706">
    <property type="entry name" value="Cyclic-di-GMP_PDE-like"/>
</dbReference>
<dbReference type="Proteomes" id="UP001589536">
    <property type="component" value="Unassembled WGS sequence"/>
</dbReference>
<evidence type="ECO:0000259" key="3">
    <source>
        <dbReference type="PROSITE" id="PS50112"/>
    </source>
</evidence>
<evidence type="ECO:0000256" key="2">
    <source>
        <dbReference type="SAM" id="Phobius"/>
    </source>
</evidence>
<sequence length="470" mass="50766">MPYRRERQATRLASASTGWWLLIVIFVEAAVALSIRLPMALGYPPWGGIDDSTAFPGLLSLLVVPLVVLAAWRLVRQQQQERSQAFRTSHLMDTALRVSLDWLWAIGPDGRFTFCSAGCKDITGYEPAELLGRHITAVIDRADLTEAREDWKAREDGDSSWSRVVTVCRHRNGSRVLVDVSGRPVRDREGKARGFEGNSRILDAQSALSRAAATARTRELLTGDSLTTAFQPITSLETGNVVGVEALTRFGGRAGASTEVRFIEAASIGLDIELEILAFRTALASAGGLPPGLYVGANLSPRSCLDPRFAAALRESALPLHRIVLELTERHEVCNYEPLAEALAPLRRAGLRIAVDDAGAGFASMRHILQLKPELIKLDRGIIAGIDADPGQRALGAAMVGFSSEIGATLVAEGIETEAELAAVAKLGMTAAQGYLLGRPSLRPEDWAEWGNESAGSRWQRVGSTTTEQP</sequence>
<dbReference type="Gene3D" id="3.20.20.450">
    <property type="entry name" value="EAL domain"/>
    <property type="match status" value="1"/>
</dbReference>
<dbReference type="Pfam" id="PF08447">
    <property type="entry name" value="PAS_3"/>
    <property type="match status" value="1"/>
</dbReference>
<keyword evidence="2" id="KW-1133">Transmembrane helix</keyword>
<dbReference type="Pfam" id="PF00563">
    <property type="entry name" value="EAL"/>
    <property type="match status" value="1"/>
</dbReference>
<dbReference type="SMART" id="SM00091">
    <property type="entry name" value="PAS"/>
    <property type="match status" value="1"/>
</dbReference>
<dbReference type="PROSITE" id="PS50112">
    <property type="entry name" value="PAS"/>
    <property type="match status" value="1"/>
</dbReference>
<feature type="domain" description="PAS" evidence="3">
    <location>
        <begin position="88"/>
        <end position="149"/>
    </location>
</feature>
<dbReference type="SUPFAM" id="SSF141868">
    <property type="entry name" value="EAL domain-like"/>
    <property type="match status" value="1"/>
</dbReference>
<keyword evidence="2" id="KW-0812">Transmembrane</keyword>
<protein>
    <submittedName>
        <fullName evidence="5">EAL domain-containing protein</fullName>
    </submittedName>
</protein>
<keyword evidence="6" id="KW-1185">Reference proteome</keyword>